<dbReference type="EMBL" id="CP006704">
    <property type="protein sequence ID" value="AIJ48589.1"/>
    <property type="molecule type" value="Genomic_DNA"/>
</dbReference>
<sequence length="104" mass="11494">MPESLMLLLAVLTNLVGLCWLALAMDVHWEQACGPVSASRRTVLSLRGLGGFSLFTSLMLCLQADHASMAVLVWFMTLAGAALSIAFALTWQARWLKLLVFWIR</sequence>
<evidence type="ECO:0000313" key="2">
    <source>
        <dbReference type="EMBL" id="AIJ48589.1"/>
    </source>
</evidence>
<dbReference type="KEGG" id="ctes:O987_22507"/>
<keyword evidence="1" id="KW-1133">Transmembrane helix</keyword>
<reference evidence="2 3" key="1">
    <citation type="journal article" date="2014" name="Genome Announc.">
        <title>Complete Genome Sequence of Polychlorinated Biphenyl Degrader Comamonas testosteroni TK102 (NBRC 109938).</title>
        <authorList>
            <person name="Fukuda K."/>
            <person name="Hosoyama A."/>
            <person name="Tsuchikane K."/>
            <person name="Ohji S."/>
            <person name="Yamazoe A."/>
            <person name="Fujita N."/>
            <person name="Shintani M."/>
            <person name="Kimbara K."/>
        </authorList>
    </citation>
    <scope>NUCLEOTIDE SEQUENCE [LARGE SCALE GENOMIC DNA]</scope>
    <source>
        <strain evidence="2">TK102</strain>
    </source>
</reference>
<evidence type="ECO:0008006" key="4">
    <source>
        <dbReference type="Google" id="ProtNLM"/>
    </source>
</evidence>
<feature type="transmembrane region" description="Helical" evidence="1">
    <location>
        <begin position="43"/>
        <end position="62"/>
    </location>
</feature>
<keyword evidence="1" id="KW-0812">Transmembrane</keyword>
<dbReference type="InterPro" id="IPR021762">
    <property type="entry name" value="DUF3325"/>
</dbReference>
<dbReference type="Proteomes" id="UP000028782">
    <property type="component" value="Chromosome"/>
</dbReference>
<organism evidence="2 3">
    <name type="scientific">Comamonas testosteroni TK102</name>
    <dbReference type="NCBI Taxonomy" id="1392005"/>
    <lineage>
        <taxon>Bacteria</taxon>
        <taxon>Pseudomonadati</taxon>
        <taxon>Pseudomonadota</taxon>
        <taxon>Betaproteobacteria</taxon>
        <taxon>Burkholderiales</taxon>
        <taxon>Comamonadaceae</taxon>
        <taxon>Comamonas</taxon>
    </lineage>
</organism>
<evidence type="ECO:0000313" key="3">
    <source>
        <dbReference type="Proteomes" id="UP000028782"/>
    </source>
</evidence>
<dbReference type="Pfam" id="PF11804">
    <property type="entry name" value="DUF3325"/>
    <property type="match status" value="1"/>
</dbReference>
<proteinExistence type="predicted"/>
<protein>
    <recommendedName>
        <fullName evidence="4">DUF3325 domain-containing protein</fullName>
    </recommendedName>
</protein>
<keyword evidence="1" id="KW-0472">Membrane</keyword>
<name>A0A076PP59_COMTE</name>
<feature type="transmembrane region" description="Helical" evidence="1">
    <location>
        <begin position="69"/>
        <end position="91"/>
    </location>
</feature>
<evidence type="ECO:0000256" key="1">
    <source>
        <dbReference type="SAM" id="Phobius"/>
    </source>
</evidence>
<dbReference type="AlphaFoldDB" id="A0A076PP59"/>
<dbReference type="HOGENOM" id="CLU_144870_3_0_4"/>
<accession>A0A076PP59</accession>
<gene>
    <name evidence="2" type="ORF">O987_22507</name>
</gene>